<dbReference type="PANTHER" id="PTHR32552">
    <property type="entry name" value="FERRICHROME IRON RECEPTOR-RELATED"/>
    <property type="match status" value="1"/>
</dbReference>
<evidence type="ECO:0000256" key="5">
    <source>
        <dbReference type="ARBA" id="ARBA00022692"/>
    </source>
</evidence>
<keyword evidence="4" id="KW-0410">Iron transport</keyword>
<evidence type="ECO:0000259" key="16">
    <source>
        <dbReference type="Pfam" id="PF00593"/>
    </source>
</evidence>
<evidence type="ECO:0000256" key="13">
    <source>
        <dbReference type="PROSITE-ProRule" id="PRU10144"/>
    </source>
</evidence>
<organism evidence="18 19">
    <name type="scientific">Phenylobacterium conjunctum</name>
    <dbReference type="NCBI Taxonomy" id="1298959"/>
    <lineage>
        <taxon>Bacteria</taxon>
        <taxon>Pseudomonadati</taxon>
        <taxon>Pseudomonadota</taxon>
        <taxon>Alphaproteobacteria</taxon>
        <taxon>Caulobacterales</taxon>
        <taxon>Caulobacteraceae</taxon>
        <taxon>Phenylobacterium</taxon>
    </lineage>
</organism>
<evidence type="ECO:0000313" key="19">
    <source>
        <dbReference type="Proteomes" id="UP001597216"/>
    </source>
</evidence>
<dbReference type="SUPFAM" id="SSF56935">
    <property type="entry name" value="Porins"/>
    <property type="match status" value="1"/>
</dbReference>
<evidence type="ECO:0000256" key="7">
    <source>
        <dbReference type="ARBA" id="ARBA00023004"/>
    </source>
</evidence>
<feature type="short sequence motif" description="TonB C-terminal box" evidence="13">
    <location>
        <begin position="770"/>
        <end position="787"/>
    </location>
</feature>
<keyword evidence="2 12" id="KW-0813">Transport</keyword>
<dbReference type="Gene3D" id="2.40.170.20">
    <property type="entry name" value="TonB-dependent receptor, beta-barrel domain"/>
    <property type="match status" value="1"/>
</dbReference>
<evidence type="ECO:0000256" key="3">
    <source>
        <dbReference type="ARBA" id="ARBA00022452"/>
    </source>
</evidence>
<feature type="domain" description="TonB-dependent receptor-like beta-barrel" evidence="16">
    <location>
        <begin position="260"/>
        <end position="750"/>
    </location>
</feature>
<dbReference type="PANTHER" id="PTHR32552:SF81">
    <property type="entry name" value="TONB-DEPENDENT OUTER MEMBRANE RECEPTOR"/>
    <property type="match status" value="1"/>
</dbReference>
<keyword evidence="3 12" id="KW-1134">Transmembrane beta strand</keyword>
<reference evidence="19" key="1">
    <citation type="journal article" date="2019" name="Int. J. Syst. Evol. Microbiol.">
        <title>The Global Catalogue of Microorganisms (GCM) 10K type strain sequencing project: providing services to taxonomists for standard genome sequencing and annotation.</title>
        <authorList>
            <consortium name="The Broad Institute Genomics Platform"/>
            <consortium name="The Broad Institute Genome Sequencing Center for Infectious Disease"/>
            <person name="Wu L."/>
            <person name="Ma J."/>
        </authorList>
    </citation>
    <scope>NUCLEOTIDE SEQUENCE [LARGE SCALE GENOMIC DNA]</scope>
    <source>
        <strain evidence="19">CCUG 55074</strain>
    </source>
</reference>
<evidence type="ECO:0000256" key="10">
    <source>
        <dbReference type="ARBA" id="ARBA00023136"/>
    </source>
</evidence>
<dbReference type="InterPro" id="IPR036942">
    <property type="entry name" value="Beta-barrel_TonB_sf"/>
</dbReference>
<comment type="caution">
    <text evidence="18">The sequence shown here is derived from an EMBL/GenBank/DDBJ whole genome shotgun (WGS) entry which is preliminary data.</text>
</comment>
<keyword evidence="8" id="KW-0406">Ion transport</keyword>
<keyword evidence="11 12" id="KW-0998">Cell outer membrane</keyword>
<dbReference type="InterPro" id="IPR010917">
    <property type="entry name" value="TonB_rcpt_CS"/>
</dbReference>
<sequence length="787" mass="84772">MPASNIRLRAVLGASLLAISAALPAMAFAADTTTDVEELVVTARKRDEALIDVPFSVNAMSETKMRASGAVNLEDISRNIAGFTVQNLGPGQSQVAIRGISAGQLARDQPGVKEQVGVYLDESVVSLSLFTPDLDLFDLSRIEVLRGPQGTLFGSGSLSGTVRYITNQPQLGELSGSAEGTGSFVTHGGRGADLKGAINIPIGDQVALRVVAYGSQFPGFIDAVQPDGSINEDVNDGTRTGFRIAAKIQATDNLTITPRYLQQNVSVNGFNRVDRFNILGNPYTTTRPKVSLGNLNQYTQLEEKFSDKFKLADLTVALDLGGMTLTSISSYTDRDVLVVRDATALTGSITGGSIGLGANVYTLDAPLYDTTGVKLFTQEVRLASNNAEKLDWVVGAFYSDMDRDYAQYLDVAGFSKLTGIPTKGARAPTDALYYSTVPYTLKQSAVFGEATLHVNDRLDVTAGLRLARYEEKRKLTFDGIFADVTIDYPGNVKADDSAPRVIVAYKATDNLTINGQISKGFRLGGVNDPLNKPLCNAADLATFTPLAKPSFENEQVWNYEAGMKAKIPGGSFTAAAFVSDIENLQATVDAGSCSSRIIVNVPKARSMGLEAEFNKQLTENFDVSLSASWNNSELRSSVRDSSGAVLQSLRDGNRLPTVPKFQGAAAVGYVRPMENGLTAFSNLSVQYVGDRFTQISDQESNPRTVSLFNIGAPSVSSLNFQLKLPAYTQVNFRVGVRSEDWEAAFFVNNLTDEKAELAVDRERGLRARYGYLVSQPRTVGVTVRQSF</sequence>
<evidence type="ECO:0000256" key="6">
    <source>
        <dbReference type="ARBA" id="ARBA00022729"/>
    </source>
</evidence>
<feature type="chain" id="PRO_5046125865" evidence="15">
    <location>
        <begin position="30"/>
        <end position="787"/>
    </location>
</feature>
<name>A0ABW3SZW3_9CAUL</name>
<evidence type="ECO:0000256" key="9">
    <source>
        <dbReference type="ARBA" id="ARBA00023077"/>
    </source>
</evidence>
<dbReference type="RefSeq" id="WP_377353119.1">
    <property type="nucleotide sequence ID" value="NZ_JBHTLQ010000012.1"/>
</dbReference>
<evidence type="ECO:0000256" key="4">
    <source>
        <dbReference type="ARBA" id="ARBA00022496"/>
    </source>
</evidence>
<evidence type="ECO:0000256" key="14">
    <source>
        <dbReference type="RuleBase" id="RU003357"/>
    </source>
</evidence>
<accession>A0ABW3SZW3</accession>
<dbReference type="Pfam" id="PF00593">
    <property type="entry name" value="TonB_dep_Rec_b-barrel"/>
    <property type="match status" value="1"/>
</dbReference>
<dbReference type="InterPro" id="IPR000531">
    <property type="entry name" value="Beta-barrel_TonB"/>
</dbReference>
<keyword evidence="6 15" id="KW-0732">Signal</keyword>
<gene>
    <name evidence="18" type="ORF">ACFQ27_07175</name>
</gene>
<evidence type="ECO:0000256" key="8">
    <source>
        <dbReference type="ARBA" id="ARBA00023065"/>
    </source>
</evidence>
<keyword evidence="19" id="KW-1185">Reference proteome</keyword>
<dbReference type="PROSITE" id="PS52016">
    <property type="entry name" value="TONB_DEPENDENT_REC_3"/>
    <property type="match status" value="1"/>
</dbReference>
<evidence type="ECO:0000256" key="1">
    <source>
        <dbReference type="ARBA" id="ARBA00004571"/>
    </source>
</evidence>
<keyword evidence="18" id="KW-0675">Receptor</keyword>
<protein>
    <submittedName>
        <fullName evidence="18">TonB-dependent receptor</fullName>
    </submittedName>
</protein>
<evidence type="ECO:0000256" key="15">
    <source>
        <dbReference type="SAM" id="SignalP"/>
    </source>
</evidence>
<evidence type="ECO:0000256" key="12">
    <source>
        <dbReference type="PROSITE-ProRule" id="PRU01360"/>
    </source>
</evidence>
<dbReference type="Proteomes" id="UP001597216">
    <property type="component" value="Unassembled WGS sequence"/>
</dbReference>
<proteinExistence type="inferred from homology"/>
<keyword evidence="9 14" id="KW-0798">TonB box</keyword>
<dbReference type="Pfam" id="PF07715">
    <property type="entry name" value="Plug"/>
    <property type="match status" value="1"/>
</dbReference>
<evidence type="ECO:0000313" key="18">
    <source>
        <dbReference type="EMBL" id="MFD1190357.1"/>
    </source>
</evidence>
<comment type="subcellular location">
    <subcellularLocation>
        <location evidence="1 12">Cell outer membrane</location>
        <topology evidence="1 12">Multi-pass membrane protein</topology>
    </subcellularLocation>
</comment>
<comment type="similarity">
    <text evidence="12 14">Belongs to the TonB-dependent receptor family.</text>
</comment>
<feature type="signal peptide" evidence="15">
    <location>
        <begin position="1"/>
        <end position="29"/>
    </location>
</feature>
<evidence type="ECO:0000256" key="11">
    <source>
        <dbReference type="ARBA" id="ARBA00023237"/>
    </source>
</evidence>
<dbReference type="EMBL" id="JBHTLQ010000012">
    <property type="protein sequence ID" value="MFD1190357.1"/>
    <property type="molecule type" value="Genomic_DNA"/>
</dbReference>
<keyword evidence="7" id="KW-0408">Iron</keyword>
<dbReference type="InterPro" id="IPR039426">
    <property type="entry name" value="TonB-dep_rcpt-like"/>
</dbReference>
<keyword evidence="5 12" id="KW-0812">Transmembrane</keyword>
<dbReference type="PROSITE" id="PS01156">
    <property type="entry name" value="TONB_DEPENDENT_REC_2"/>
    <property type="match status" value="1"/>
</dbReference>
<feature type="domain" description="TonB-dependent receptor plug" evidence="17">
    <location>
        <begin position="51"/>
        <end position="161"/>
    </location>
</feature>
<dbReference type="InterPro" id="IPR012910">
    <property type="entry name" value="Plug_dom"/>
</dbReference>
<evidence type="ECO:0000259" key="17">
    <source>
        <dbReference type="Pfam" id="PF07715"/>
    </source>
</evidence>
<evidence type="ECO:0000256" key="2">
    <source>
        <dbReference type="ARBA" id="ARBA00022448"/>
    </source>
</evidence>
<keyword evidence="10 12" id="KW-0472">Membrane</keyword>